<gene>
    <name evidence="2" type="ORF">Ga0080559_TMP3148</name>
</gene>
<proteinExistence type="predicted"/>
<dbReference type="Proteomes" id="UP000186559">
    <property type="component" value="Chromosome"/>
</dbReference>
<organism evidence="2 3">
    <name type="scientific">Salipiger profundus</name>
    <dbReference type="NCBI Taxonomy" id="1229727"/>
    <lineage>
        <taxon>Bacteria</taxon>
        <taxon>Pseudomonadati</taxon>
        <taxon>Pseudomonadota</taxon>
        <taxon>Alphaproteobacteria</taxon>
        <taxon>Rhodobacterales</taxon>
        <taxon>Roseobacteraceae</taxon>
        <taxon>Salipiger</taxon>
    </lineage>
</organism>
<feature type="region of interest" description="Disordered" evidence="1">
    <location>
        <begin position="18"/>
        <end position="39"/>
    </location>
</feature>
<dbReference type="KEGG" id="tpro:Ga0080559_TMP3148"/>
<evidence type="ECO:0000256" key="1">
    <source>
        <dbReference type="SAM" id="MobiDB-lite"/>
    </source>
</evidence>
<dbReference type="AlphaFoldDB" id="A0A1U7D701"/>
<evidence type="ECO:0000313" key="3">
    <source>
        <dbReference type="Proteomes" id="UP000186559"/>
    </source>
</evidence>
<keyword evidence="3" id="KW-1185">Reference proteome</keyword>
<evidence type="ECO:0000313" key="2">
    <source>
        <dbReference type="EMBL" id="APX23944.1"/>
    </source>
</evidence>
<dbReference type="EMBL" id="CP014796">
    <property type="protein sequence ID" value="APX23944.1"/>
    <property type="molecule type" value="Genomic_DNA"/>
</dbReference>
<name>A0A1U7D701_9RHOB</name>
<sequence length="39" mass="4188">MTPGAPRRPLLLFEKYRGGVRAPRADGGRAPATTPEAPR</sequence>
<accession>A0A1U7D701</accession>
<reference evidence="2 3" key="1">
    <citation type="submission" date="2016-03" db="EMBL/GenBank/DDBJ databases">
        <title>Deep-sea bacteria in the southern Pacific.</title>
        <authorList>
            <person name="Tang K."/>
        </authorList>
    </citation>
    <scope>NUCLEOTIDE SEQUENCE [LARGE SCALE GENOMIC DNA]</scope>
    <source>
        <strain evidence="2 3">JLT2016</strain>
    </source>
</reference>
<protein>
    <submittedName>
        <fullName evidence="2">Uncharacterized protein</fullName>
    </submittedName>
</protein>